<comment type="caution">
    <text evidence="1">The sequence shown here is derived from an EMBL/GenBank/DDBJ whole genome shotgun (WGS) entry which is preliminary data.</text>
</comment>
<gene>
    <name evidence="1" type="ORF">LCGC14_1604370</name>
</gene>
<name>A0A0F9IA87_9ZZZZ</name>
<evidence type="ECO:0000313" key="1">
    <source>
        <dbReference type="EMBL" id="KKM24501.1"/>
    </source>
</evidence>
<dbReference type="AlphaFoldDB" id="A0A0F9IA87"/>
<protein>
    <submittedName>
        <fullName evidence="1">Uncharacterized protein</fullName>
    </submittedName>
</protein>
<organism evidence="1">
    <name type="scientific">marine sediment metagenome</name>
    <dbReference type="NCBI Taxonomy" id="412755"/>
    <lineage>
        <taxon>unclassified sequences</taxon>
        <taxon>metagenomes</taxon>
        <taxon>ecological metagenomes</taxon>
    </lineage>
</organism>
<accession>A0A0F9IA87</accession>
<dbReference type="EMBL" id="LAZR01012911">
    <property type="protein sequence ID" value="KKM24501.1"/>
    <property type="molecule type" value="Genomic_DNA"/>
</dbReference>
<feature type="non-terminal residue" evidence="1">
    <location>
        <position position="104"/>
    </location>
</feature>
<proteinExistence type="predicted"/>
<reference evidence="1" key="1">
    <citation type="journal article" date="2015" name="Nature">
        <title>Complex archaea that bridge the gap between prokaryotes and eukaryotes.</title>
        <authorList>
            <person name="Spang A."/>
            <person name="Saw J.H."/>
            <person name="Jorgensen S.L."/>
            <person name="Zaremba-Niedzwiedzka K."/>
            <person name="Martijn J."/>
            <person name="Lind A.E."/>
            <person name="van Eijk R."/>
            <person name="Schleper C."/>
            <person name="Guy L."/>
            <person name="Ettema T.J."/>
        </authorList>
    </citation>
    <scope>NUCLEOTIDE SEQUENCE</scope>
</reference>
<sequence length="104" mass="11671">MFDWYLVWYVSLLVDGNVVDLSTVAEKQNDHALCVIEGKAKKEKFEIGLGKPYMTRGITGELVGFTVGCEERKRLKKWIYVPPVEIPPGMIPGRMGPSTNSKDP</sequence>